<dbReference type="GO" id="GO:0003677">
    <property type="term" value="F:DNA binding"/>
    <property type="evidence" value="ECO:0007669"/>
    <property type="project" value="InterPro"/>
</dbReference>
<dbReference type="GO" id="GO:0004803">
    <property type="term" value="F:transposase activity"/>
    <property type="evidence" value="ECO:0007669"/>
    <property type="project" value="InterPro"/>
</dbReference>
<organism evidence="2 3">
    <name type="scientific">Fuerstiella marisgermanici</name>
    <dbReference type="NCBI Taxonomy" id="1891926"/>
    <lineage>
        <taxon>Bacteria</taxon>
        <taxon>Pseudomonadati</taxon>
        <taxon>Planctomycetota</taxon>
        <taxon>Planctomycetia</taxon>
        <taxon>Planctomycetales</taxon>
        <taxon>Planctomycetaceae</taxon>
        <taxon>Fuerstiella</taxon>
    </lineage>
</organism>
<keyword evidence="3" id="KW-1185">Reference proteome</keyword>
<protein>
    <submittedName>
        <fullName evidence="2">Transposase</fullName>
    </submittedName>
</protein>
<name>A0A1P8WHX7_9PLAN</name>
<dbReference type="EMBL" id="CP017641">
    <property type="protein sequence ID" value="APZ93658.1"/>
    <property type="molecule type" value="Genomic_DNA"/>
</dbReference>
<sequence length="213" mass="24527">MLGCCQMIHGYHVIMPCYGFWLPNDPRGSWSDFVGEWELAKFGRTNQSIDRRPTTELSRVEIAQREAARKTLRHPPVELTGEQALSVSKGFATQIAKSGYSVWACAILPEHTHIVIARHTYKVEQIVNLLKGAATTQLIKDQRHPLAHRVRPNERPPHMWAKHQWKVYLDSESAIEAAIRYVEENPEKEGKPRQHWSFVTPFQGLDPGWITYH</sequence>
<evidence type="ECO:0000313" key="2">
    <source>
        <dbReference type="EMBL" id="APZ93658.1"/>
    </source>
</evidence>
<feature type="domain" description="Transposase IS200-like" evidence="1">
    <location>
        <begin position="81"/>
        <end position="185"/>
    </location>
</feature>
<dbReference type="InterPro" id="IPR002686">
    <property type="entry name" value="Transposase_17"/>
</dbReference>
<dbReference type="Pfam" id="PF01797">
    <property type="entry name" value="Y1_Tnp"/>
    <property type="match status" value="1"/>
</dbReference>
<dbReference type="SUPFAM" id="SSF143422">
    <property type="entry name" value="Transposase IS200-like"/>
    <property type="match status" value="1"/>
</dbReference>
<dbReference type="InterPro" id="IPR036515">
    <property type="entry name" value="Transposase_17_sf"/>
</dbReference>
<dbReference type="GO" id="GO:0006313">
    <property type="term" value="P:DNA transposition"/>
    <property type="evidence" value="ECO:0007669"/>
    <property type="project" value="InterPro"/>
</dbReference>
<proteinExistence type="predicted"/>
<dbReference type="AlphaFoldDB" id="A0A1P8WHX7"/>
<gene>
    <name evidence="2" type="ORF">Fuma_03276</name>
</gene>
<evidence type="ECO:0000313" key="3">
    <source>
        <dbReference type="Proteomes" id="UP000187735"/>
    </source>
</evidence>
<dbReference type="Gene3D" id="3.30.70.1290">
    <property type="entry name" value="Transposase IS200-like"/>
    <property type="match status" value="1"/>
</dbReference>
<evidence type="ECO:0000259" key="1">
    <source>
        <dbReference type="Pfam" id="PF01797"/>
    </source>
</evidence>
<accession>A0A1P8WHX7</accession>
<dbReference type="KEGG" id="fmr:Fuma_03276"/>
<dbReference type="Proteomes" id="UP000187735">
    <property type="component" value="Chromosome"/>
</dbReference>
<dbReference type="STRING" id="1891926.Fuma_03276"/>
<reference evidence="2 3" key="1">
    <citation type="journal article" date="2016" name="Front. Microbiol.">
        <title>Fuerstia marisgermanicae gen. nov., sp. nov., an Unusual Member of the Phylum Planctomycetes from the German Wadden Sea.</title>
        <authorList>
            <person name="Kohn T."/>
            <person name="Heuer A."/>
            <person name="Jogler M."/>
            <person name="Vollmers J."/>
            <person name="Boedeker C."/>
            <person name="Bunk B."/>
            <person name="Rast P."/>
            <person name="Borchert D."/>
            <person name="Glockner I."/>
            <person name="Freese H.M."/>
            <person name="Klenk H.P."/>
            <person name="Overmann J."/>
            <person name="Kaster A.K."/>
            <person name="Rohde M."/>
            <person name="Wiegand S."/>
            <person name="Jogler C."/>
        </authorList>
    </citation>
    <scope>NUCLEOTIDE SEQUENCE [LARGE SCALE GENOMIC DNA]</scope>
    <source>
        <strain evidence="2 3">NH11</strain>
    </source>
</reference>